<evidence type="ECO:0000256" key="8">
    <source>
        <dbReference type="ARBA" id="ARBA00023136"/>
    </source>
</evidence>
<evidence type="ECO:0000313" key="11">
    <source>
        <dbReference type="Proteomes" id="UP000023152"/>
    </source>
</evidence>
<protein>
    <submittedName>
        <fullName evidence="10">Uncharacterized protein</fullName>
    </submittedName>
</protein>
<organism evidence="10 11">
    <name type="scientific">Reticulomyxa filosa</name>
    <dbReference type="NCBI Taxonomy" id="46433"/>
    <lineage>
        <taxon>Eukaryota</taxon>
        <taxon>Sar</taxon>
        <taxon>Rhizaria</taxon>
        <taxon>Retaria</taxon>
        <taxon>Foraminifera</taxon>
        <taxon>Monothalamids</taxon>
        <taxon>Reticulomyxidae</taxon>
        <taxon>Reticulomyxa</taxon>
    </lineage>
</organism>
<keyword evidence="7" id="KW-0496">Mitochondrion</keyword>
<gene>
    <name evidence="10" type="ORF">RFI_11809</name>
</gene>
<proteinExistence type="inferred from homology"/>
<dbReference type="GO" id="GO:0022904">
    <property type="term" value="P:respiratory electron transport chain"/>
    <property type="evidence" value="ECO:0007669"/>
    <property type="project" value="InterPro"/>
</dbReference>
<evidence type="ECO:0000256" key="6">
    <source>
        <dbReference type="ARBA" id="ARBA00022982"/>
    </source>
</evidence>
<comment type="subcellular location">
    <subcellularLocation>
        <location evidence="1">Mitochondrion inner membrane</location>
        <topology evidence="1">Peripheral membrane protein</topology>
        <orientation evidence="1">Matrix side</orientation>
    </subcellularLocation>
</comment>
<dbReference type="Pfam" id="PF04716">
    <property type="entry name" value="ETC_C1_NDUFA5"/>
    <property type="match status" value="1"/>
</dbReference>
<evidence type="ECO:0000313" key="10">
    <source>
        <dbReference type="EMBL" id="ETO25328.1"/>
    </source>
</evidence>
<evidence type="ECO:0000256" key="1">
    <source>
        <dbReference type="ARBA" id="ARBA00004443"/>
    </source>
</evidence>
<dbReference type="AlphaFoldDB" id="X6NHF4"/>
<reference evidence="10 11" key="1">
    <citation type="journal article" date="2013" name="Curr. Biol.">
        <title>The Genome of the Foraminiferan Reticulomyxa filosa.</title>
        <authorList>
            <person name="Glockner G."/>
            <person name="Hulsmann N."/>
            <person name="Schleicher M."/>
            <person name="Noegel A.A."/>
            <person name="Eichinger L."/>
            <person name="Gallinger C."/>
            <person name="Pawlowski J."/>
            <person name="Sierra R."/>
            <person name="Euteneuer U."/>
            <person name="Pillet L."/>
            <person name="Moustafa A."/>
            <person name="Platzer M."/>
            <person name="Groth M."/>
            <person name="Szafranski K."/>
            <person name="Schliwa M."/>
        </authorList>
    </citation>
    <scope>NUCLEOTIDE SEQUENCE [LARGE SCALE GENOMIC DNA]</scope>
</reference>
<keyword evidence="6" id="KW-0249">Electron transport</keyword>
<dbReference type="PANTHER" id="PTHR12653:SF0">
    <property type="entry name" value="NADH DEHYDROGENASE [UBIQUINONE] 1 ALPHA SUBCOMPLEX SUBUNIT 5"/>
    <property type="match status" value="1"/>
</dbReference>
<comment type="similarity">
    <text evidence="2">Belongs to the complex I NDUFA5 subunit family.</text>
</comment>
<dbReference type="GO" id="GO:0005743">
    <property type="term" value="C:mitochondrial inner membrane"/>
    <property type="evidence" value="ECO:0007669"/>
    <property type="project" value="UniProtKB-SubCell"/>
</dbReference>
<dbReference type="InterPro" id="IPR006806">
    <property type="entry name" value="NDUFA5"/>
</dbReference>
<sequence length="219" mass="25983">MIINDKPKGSNSPQQTNKKKKGSMFRRSTHLLKKPSDNWKAMTRGQKTVKNGRKVLIQYYRKCLEDIKEIPITAAYRQNVEAISKYRLNVCEATHSHREIEMACEGGIIENLIDAVKMELELIPMMIRLEPWKVHETWQKPKLIVDGFEFDWRKLREDRLKESWEMRTKLGEKERKQAMQQWLEDSNPDLEIYPAEMVRFKPKGVYQDLKAYKKPRFGA</sequence>
<evidence type="ECO:0000256" key="9">
    <source>
        <dbReference type="SAM" id="MobiDB-lite"/>
    </source>
</evidence>
<keyword evidence="8" id="KW-0472">Membrane</keyword>
<dbReference type="Proteomes" id="UP000023152">
    <property type="component" value="Unassembled WGS sequence"/>
</dbReference>
<accession>X6NHF4</accession>
<evidence type="ECO:0000256" key="2">
    <source>
        <dbReference type="ARBA" id="ARBA00010261"/>
    </source>
</evidence>
<feature type="compositionally biased region" description="Basic residues" evidence="9">
    <location>
        <begin position="17"/>
        <end position="29"/>
    </location>
</feature>
<evidence type="ECO:0000256" key="4">
    <source>
        <dbReference type="ARBA" id="ARBA00022660"/>
    </source>
</evidence>
<keyword evidence="4" id="KW-0679">Respiratory chain</keyword>
<feature type="region of interest" description="Disordered" evidence="9">
    <location>
        <begin position="1"/>
        <end position="29"/>
    </location>
</feature>
<evidence type="ECO:0000256" key="3">
    <source>
        <dbReference type="ARBA" id="ARBA00022448"/>
    </source>
</evidence>
<dbReference type="OrthoDB" id="286811at2759"/>
<keyword evidence="3" id="KW-0813">Transport</keyword>
<evidence type="ECO:0000256" key="7">
    <source>
        <dbReference type="ARBA" id="ARBA00023128"/>
    </source>
</evidence>
<name>X6NHF4_RETFI</name>
<keyword evidence="5" id="KW-0999">Mitochondrion inner membrane</keyword>
<dbReference type="EMBL" id="ASPP01008624">
    <property type="protein sequence ID" value="ETO25328.1"/>
    <property type="molecule type" value="Genomic_DNA"/>
</dbReference>
<evidence type="ECO:0000256" key="5">
    <source>
        <dbReference type="ARBA" id="ARBA00022792"/>
    </source>
</evidence>
<dbReference type="PANTHER" id="PTHR12653">
    <property type="entry name" value="NADH-UBIQUINONE OXIDOREDUCTASE 13 KD-B SUBUNIT"/>
    <property type="match status" value="1"/>
</dbReference>
<comment type="caution">
    <text evidence="10">The sequence shown here is derived from an EMBL/GenBank/DDBJ whole genome shotgun (WGS) entry which is preliminary data.</text>
</comment>
<keyword evidence="11" id="KW-1185">Reference proteome</keyword>